<organism evidence="1 2">
    <name type="scientific">Treponema medium ATCC 700293</name>
    <dbReference type="NCBI Taxonomy" id="1125700"/>
    <lineage>
        <taxon>Bacteria</taxon>
        <taxon>Pseudomonadati</taxon>
        <taxon>Spirochaetota</taxon>
        <taxon>Spirochaetia</taxon>
        <taxon>Spirochaetales</taxon>
        <taxon>Treponemataceae</taxon>
        <taxon>Treponema</taxon>
    </lineage>
</organism>
<comment type="caution">
    <text evidence="1">The sequence shown here is derived from an EMBL/GenBank/DDBJ whole genome shotgun (WGS) entry which is preliminary data.</text>
</comment>
<proteinExistence type="predicted"/>
<dbReference type="AlphaFoldDB" id="A0AA87TEQ0"/>
<dbReference type="EMBL" id="ATFE01000012">
    <property type="protein sequence ID" value="EPF28456.1"/>
    <property type="molecule type" value="Genomic_DNA"/>
</dbReference>
<accession>A0AA87TEQ0</accession>
<dbReference type="Proteomes" id="UP000014634">
    <property type="component" value="Unassembled WGS sequence"/>
</dbReference>
<evidence type="ECO:0000313" key="1">
    <source>
        <dbReference type="EMBL" id="EPF28456.1"/>
    </source>
</evidence>
<gene>
    <name evidence="1" type="ORF">HMPREF9195_01668</name>
</gene>
<sequence>MRQRRCFVFFQKSLAFSVICPYNISMLSWNIALPQYQPPLVNLLKIGGVDARSLVEIKRRHAQKRTSVSIFGLQVCKQTCYSVEQPPSLAVLIRRAFSAAARMPLVYIRSDVSAAAETHSQNYTRMYSFDDATTQIPAYFQKVLDTRIIDGTILTAHSSQLTAHSSQLTAHSVNFI</sequence>
<name>A0AA87TEQ0_TREMD</name>
<reference evidence="1 2" key="1">
    <citation type="submission" date="2013-04" db="EMBL/GenBank/DDBJ databases">
        <title>The Genome Sequence of Treponema medium ATCC 700293.</title>
        <authorList>
            <consortium name="The Broad Institute Genomics Platform"/>
            <person name="Earl A."/>
            <person name="Ward D."/>
            <person name="Feldgarden M."/>
            <person name="Gevers D."/>
            <person name="Leonetti C."/>
            <person name="Blanton J.M."/>
            <person name="Dewhirst F.E."/>
            <person name="Izard J."/>
            <person name="Walker B."/>
            <person name="Young S."/>
            <person name="Zeng Q."/>
            <person name="Gargeya S."/>
            <person name="Fitzgerald M."/>
            <person name="Haas B."/>
            <person name="Abouelleil A."/>
            <person name="Allen A.W."/>
            <person name="Alvarado L."/>
            <person name="Arachchi H.M."/>
            <person name="Berlin A.M."/>
            <person name="Chapman S.B."/>
            <person name="Gainer-Dewar J."/>
            <person name="Goldberg J."/>
            <person name="Griggs A."/>
            <person name="Gujja S."/>
            <person name="Hansen M."/>
            <person name="Howarth C."/>
            <person name="Imamovic A."/>
            <person name="Ireland A."/>
            <person name="Larimer J."/>
            <person name="McCowan C."/>
            <person name="Murphy C."/>
            <person name="Pearson M."/>
            <person name="Poon T.W."/>
            <person name="Priest M."/>
            <person name="Roberts A."/>
            <person name="Saif S."/>
            <person name="Shea T."/>
            <person name="Sisk P."/>
            <person name="Sykes S."/>
            <person name="Wortman J."/>
            <person name="Nusbaum C."/>
            <person name="Birren B."/>
        </authorList>
    </citation>
    <scope>NUCLEOTIDE SEQUENCE [LARGE SCALE GENOMIC DNA]</scope>
    <source>
        <strain evidence="1 2">ATCC 700293</strain>
    </source>
</reference>
<evidence type="ECO:0000313" key="2">
    <source>
        <dbReference type="Proteomes" id="UP000014634"/>
    </source>
</evidence>
<protein>
    <submittedName>
        <fullName evidence="1">Uncharacterized protein</fullName>
    </submittedName>
</protein>